<evidence type="ECO:0000313" key="7">
    <source>
        <dbReference type="Proteomes" id="UP001381693"/>
    </source>
</evidence>
<evidence type="ECO:0000259" key="2">
    <source>
        <dbReference type="Pfam" id="PF24542"/>
    </source>
</evidence>
<dbReference type="PANTHER" id="PTHR12975:SF6">
    <property type="entry name" value="TRAFFICKING PROTEIN PARTICLE COMPLEX SUBUNIT 8"/>
    <property type="match status" value="1"/>
</dbReference>
<evidence type="ECO:0000259" key="4">
    <source>
        <dbReference type="Pfam" id="PF24545"/>
    </source>
</evidence>
<dbReference type="Pfam" id="PF24544">
    <property type="entry name" value="Ig_TPPC8_2nd"/>
    <property type="match status" value="1"/>
</dbReference>
<dbReference type="InterPro" id="IPR058538">
    <property type="entry name" value="Ig_TPPC8_2nd"/>
</dbReference>
<comment type="caution">
    <text evidence="6">The sequence shown here is derived from an EMBL/GenBank/DDBJ whole genome shotgun (WGS) entry which is preliminary data.</text>
</comment>
<dbReference type="EMBL" id="JAXCGZ010004304">
    <property type="protein sequence ID" value="KAK7081974.1"/>
    <property type="molecule type" value="Genomic_DNA"/>
</dbReference>
<dbReference type="InterPro" id="IPR058540">
    <property type="entry name" value="Ig_TPPC8_3rd"/>
</dbReference>
<proteinExistence type="predicted"/>
<dbReference type="Pfam" id="PF12739">
    <property type="entry name" value="TRAPPC-Trs85"/>
    <property type="match status" value="1"/>
</dbReference>
<dbReference type="InterPro" id="IPR057651">
    <property type="entry name" value="Ig_TPPC8_C"/>
</dbReference>
<dbReference type="PANTHER" id="PTHR12975">
    <property type="entry name" value="TRANSPORT PROTEIN TRAPP"/>
    <property type="match status" value="1"/>
</dbReference>
<accession>A0AAN8XM42</accession>
<feature type="domain" description="TPPC8 first Ig-like" evidence="4">
    <location>
        <begin position="704"/>
        <end position="904"/>
    </location>
</feature>
<organism evidence="6 7">
    <name type="scientific">Halocaridina rubra</name>
    <name type="common">Hawaiian red shrimp</name>
    <dbReference type="NCBI Taxonomy" id="373956"/>
    <lineage>
        <taxon>Eukaryota</taxon>
        <taxon>Metazoa</taxon>
        <taxon>Ecdysozoa</taxon>
        <taxon>Arthropoda</taxon>
        <taxon>Crustacea</taxon>
        <taxon>Multicrustacea</taxon>
        <taxon>Malacostraca</taxon>
        <taxon>Eumalacostraca</taxon>
        <taxon>Eucarida</taxon>
        <taxon>Decapoda</taxon>
        <taxon>Pleocyemata</taxon>
        <taxon>Caridea</taxon>
        <taxon>Atyoidea</taxon>
        <taxon>Atyidae</taxon>
        <taxon>Halocaridina</taxon>
    </lineage>
</organism>
<feature type="compositionally biased region" description="Low complexity" evidence="1">
    <location>
        <begin position="260"/>
        <end position="272"/>
    </location>
</feature>
<dbReference type="Pfam" id="PF24546">
    <property type="entry name" value="Ig_TPPC8_3rd"/>
    <property type="match status" value="1"/>
</dbReference>
<feature type="domain" description="TPPC8 second Ig-like" evidence="3">
    <location>
        <begin position="909"/>
        <end position="1025"/>
    </location>
</feature>
<feature type="region of interest" description="Disordered" evidence="1">
    <location>
        <begin position="1165"/>
        <end position="1185"/>
    </location>
</feature>
<sequence>MAQCKVTPPEYIQNAFAPQIAVLCSEDADNLCLKNNLRFVELIQPFCRLSVETRIADPSGNTVPIRNLRVAFEDMNRRPPQPTLCKKLLSEVVGSTPWDRPLLKTLLAPGTRLGIELELQCTTPWFEAWRDMFLHVQYPSDHEFTKHYIACIVVIASTSENPMDQLNRLSQYQHQQHHQIPARYPKWFSPNILKFYLLIHDMSIGDLQKSEQILEQMSSMYGTVNCHMLKINSRQNEEGDLNLPDPWSQFLIQRASIDPGGNSSETSSGTGTPREDVSGLPSRVTEGDTTDNCEPIHPLSPVIPPEEEKNGKFETMPGVEISSDIPVLVNRPTLPTGVAQHHGGCLTTQDVDRIRTFVNDFCIKSLIPHVERQIRYLNEAVTNRSRSKSLLSATRRWLGGNKSPGSATNSVIYSPEATELQTRRLGDLCFMFGLYELAYSSYHTAKNDFKSDQAWLYFAGAQEMAALAAFMHNSADYPKRYLEGSLHTYLNVCKVSNFAIRATLLSTEVLKYCGDFGEAAMMFIKLTSEESDLLSALMLEQAAHCFINSSRPLPRKYAFHMTLAGHRFSKAGQRSHSLRAYKQAFQVYANRGWVLAEDHIHFTLGKQAYHLKQLTESIDAYSCLVDQKLKENSPSQQSNSQQLTYFREFLNTFHQYIQQEWDPSSGLPCLPLPIIDSQATKVLLGAAQECPHVEWIVASSITLDSELNTENRWYALERELLSVVHPSTVAVFRPNLSLLSSNTPNSQVPNIPVSEPVSLEVLMSNPLTVSLVISDIQLVYNFEKANEVENVDISVEASSFPGLNLPPGTQEKIRLKLIPKCVGTLFIKGVKYKLGLTPDVLSSSSGSSNPPVIIEGQQELVVKGPRLNNTQAEKCSIIYSHDKRLEINVVPPMSRLSVAFQSIPGILSCGELFCTDATITNTGPCLINRLYLAVSDPKHVYLSLGETTLPEKNLCQLPLSETMDSKISVRVVSLPLPNNRLDSGESIKAKLWLHAPQTSGAFDVELLFYYDSENTTSSKARYRLLRHYSSIYLEKSLSLKVVSLLSQNLQKVITSQSDGESTSTLSANLVIEARNCSEVDTSCSSYTIVGVSTNSDKWAIMPHSILQEQQLQSGESCHLCLQCVPYQMKCDILAFSQLHFGSTQIPLQSWWRFTLRERISLSDLLADPPPPNPTADHVPPPPTQAQKDVANIVEADMLNMVVTVLWMGIRNDVKMWGQHSIYLKSLRDTVSVPNSPLIQTGDEEKPPVRIIPETPPSLIQSLLPSTALQKNLVKVSANFPDRITHDFHLNRLCSVKFELILQNCSACSLIAHLNLSPENVSSSNGNTSNHMYSPQSSTQLLFVGGTERKINLAPWEQSKVPISALVTQPGTYSLGTFCLTALRQNADPSEKPIPQICQLQSAVIVEGSSKGGRLNT</sequence>
<dbReference type="Proteomes" id="UP001381693">
    <property type="component" value="Unassembled WGS sequence"/>
</dbReference>
<protein>
    <recommendedName>
        <fullName evidence="8">Trafficking protein particle complex subunit 8</fullName>
    </recommendedName>
</protein>
<dbReference type="InterPro" id="IPR024420">
    <property type="entry name" value="TRAPP_III_complex_Trs85"/>
</dbReference>
<dbReference type="Pfam" id="PF24545">
    <property type="entry name" value="Ig_TPPC8_1st"/>
    <property type="match status" value="1"/>
</dbReference>
<dbReference type="SUPFAM" id="SSF48452">
    <property type="entry name" value="TPR-like"/>
    <property type="match status" value="1"/>
</dbReference>
<evidence type="ECO:0000256" key="1">
    <source>
        <dbReference type="SAM" id="MobiDB-lite"/>
    </source>
</evidence>
<dbReference type="Pfam" id="PF24542">
    <property type="entry name" value="Ig_TPPC8_C"/>
    <property type="match status" value="1"/>
</dbReference>
<evidence type="ECO:0000259" key="5">
    <source>
        <dbReference type="Pfam" id="PF24546"/>
    </source>
</evidence>
<reference evidence="6 7" key="1">
    <citation type="submission" date="2023-11" db="EMBL/GenBank/DDBJ databases">
        <title>Halocaridina rubra genome assembly.</title>
        <authorList>
            <person name="Smith C."/>
        </authorList>
    </citation>
    <scope>NUCLEOTIDE SEQUENCE [LARGE SCALE GENOMIC DNA]</scope>
    <source>
        <strain evidence="6">EP-1</strain>
        <tissue evidence="6">Whole</tissue>
    </source>
</reference>
<dbReference type="GO" id="GO:1990072">
    <property type="term" value="C:TRAPPIII protein complex"/>
    <property type="evidence" value="ECO:0007669"/>
    <property type="project" value="TreeGrafter"/>
</dbReference>
<name>A0AAN8XM42_HALRR</name>
<feature type="region of interest" description="Disordered" evidence="1">
    <location>
        <begin position="256"/>
        <end position="310"/>
    </location>
</feature>
<dbReference type="InterPro" id="IPR058541">
    <property type="entry name" value="Ig_TPPC8_1st"/>
</dbReference>
<feature type="domain" description="TPPC8 third Ig-like" evidence="5">
    <location>
        <begin position="1031"/>
        <end position="1209"/>
    </location>
</feature>
<evidence type="ECO:0000259" key="3">
    <source>
        <dbReference type="Pfam" id="PF24544"/>
    </source>
</evidence>
<evidence type="ECO:0008006" key="8">
    <source>
        <dbReference type="Google" id="ProtNLM"/>
    </source>
</evidence>
<gene>
    <name evidence="6" type="ORF">SK128_023029</name>
</gene>
<dbReference type="InterPro" id="IPR011990">
    <property type="entry name" value="TPR-like_helical_dom_sf"/>
</dbReference>
<evidence type="ECO:0000313" key="6">
    <source>
        <dbReference type="EMBL" id="KAK7081974.1"/>
    </source>
</evidence>
<feature type="domain" description="TPPC8 C-terminal Ig-like" evidence="2">
    <location>
        <begin position="1272"/>
        <end position="1377"/>
    </location>
</feature>
<feature type="compositionally biased region" description="Pro residues" evidence="1">
    <location>
        <begin position="1167"/>
        <end position="1183"/>
    </location>
</feature>
<keyword evidence="7" id="KW-1185">Reference proteome</keyword>